<proteinExistence type="predicted"/>
<evidence type="ECO:0000256" key="1">
    <source>
        <dbReference type="SAM" id="MobiDB-lite"/>
    </source>
</evidence>
<organism evidence="3 4">
    <name type="scientific">Mucor flavus</name>
    <dbReference type="NCBI Taxonomy" id="439312"/>
    <lineage>
        <taxon>Eukaryota</taxon>
        <taxon>Fungi</taxon>
        <taxon>Fungi incertae sedis</taxon>
        <taxon>Mucoromycota</taxon>
        <taxon>Mucoromycotina</taxon>
        <taxon>Mucoromycetes</taxon>
        <taxon>Mucorales</taxon>
        <taxon>Mucorineae</taxon>
        <taxon>Mucoraceae</taxon>
        <taxon>Mucor</taxon>
    </lineage>
</organism>
<evidence type="ECO:0000259" key="2">
    <source>
        <dbReference type="SMART" id="SM01083"/>
    </source>
</evidence>
<feature type="compositionally biased region" description="Basic and acidic residues" evidence="1">
    <location>
        <begin position="234"/>
        <end position="244"/>
    </location>
</feature>
<dbReference type="PANTHER" id="PTHR22093:SF0">
    <property type="entry name" value="LEUKOCYTE RECEPTOR CLUSTER MEMBER 1"/>
    <property type="match status" value="1"/>
</dbReference>
<name>A0ABP9YLR0_9FUNG</name>
<accession>A0ABP9YLR0</accession>
<reference evidence="3 4" key="1">
    <citation type="submission" date="2024-04" db="EMBL/GenBank/DDBJ databases">
        <title>genome sequences of Mucor flavus KT1a and Helicostylum pulchrum KT1b strains isolated from the surface of a dry-aged beef.</title>
        <authorList>
            <person name="Toyotome T."/>
            <person name="Hosono M."/>
            <person name="Torimaru M."/>
            <person name="Fukuda K."/>
            <person name="Mikami N."/>
        </authorList>
    </citation>
    <scope>NUCLEOTIDE SEQUENCE [LARGE SCALE GENOMIC DNA]</scope>
    <source>
        <strain evidence="3 4">KT1a</strain>
    </source>
</reference>
<feature type="compositionally biased region" description="Basic and acidic residues" evidence="1">
    <location>
        <begin position="146"/>
        <end position="155"/>
    </location>
</feature>
<dbReference type="PANTHER" id="PTHR22093">
    <property type="entry name" value="LEUKOCYTE RECEPTOR CLUSTER LRC MEMBER 1"/>
    <property type="match status" value="1"/>
</dbReference>
<gene>
    <name evidence="3" type="ORF">MFLAVUS_001180</name>
</gene>
<evidence type="ECO:0000313" key="3">
    <source>
        <dbReference type="EMBL" id="GAA5807801.1"/>
    </source>
</evidence>
<feature type="compositionally biased region" description="Basic residues" evidence="1">
    <location>
        <begin position="132"/>
        <end position="142"/>
    </location>
</feature>
<feature type="domain" description="CBF1-interacting co-repressor CIR N-terminal" evidence="2">
    <location>
        <begin position="8"/>
        <end position="44"/>
    </location>
</feature>
<protein>
    <recommendedName>
        <fullName evidence="2">CBF1-interacting co-repressor CIR N-terminal domain-containing protein</fullName>
    </recommendedName>
</protein>
<dbReference type="InterPro" id="IPR039875">
    <property type="entry name" value="LENG1-like"/>
</dbReference>
<dbReference type="InterPro" id="IPR019339">
    <property type="entry name" value="CIR_N_dom"/>
</dbReference>
<keyword evidence="4" id="KW-1185">Reference proteome</keyword>
<feature type="region of interest" description="Disordered" evidence="1">
    <location>
        <begin position="127"/>
        <end position="244"/>
    </location>
</feature>
<dbReference type="Proteomes" id="UP001473302">
    <property type="component" value="Unassembled WGS sequence"/>
</dbReference>
<dbReference type="SMART" id="SM01083">
    <property type="entry name" value="Cir_N"/>
    <property type="match status" value="1"/>
</dbReference>
<feature type="compositionally biased region" description="Basic and acidic residues" evidence="1">
    <location>
        <begin position="162"/>
        <end position="176"/>
    </location>
</feature>
<evidence type="ECO:0000313" key="4">
    <source>
        <dbReference type="Proteomes" id="UP001473302"/>
    </source>
</evidence>
<sequence length="244" mass="28983">MNILHHKSYHVYNKKNIEKVKRDEAEAEKHEKEKQDRITLAESEARLELLRKKANANLPNDQVTKPIEHINLFEHAVTKGNPEHEAELEEEKEKWNKQITMYLGHGAKKEDEPWYAKKDDKAVKYKDTTTFKSKHKDKKKQGPIKLQEDPLDLIKTRLKAREKREHKLERNYKPEKTTASSSSSSSSIEALRAKRLEREKNEKSRLKMLYLDPDQDTESLDERKRSYNSQFNRDATEQAHKRRR</sequence>
<dbReference type="EMBL" id="BAABUK010000003">
    <property type="protein sequence ID" value="GAA5807801.1"/>
    <property type="molecule type" value="Genomic_DNA"/>
</dbReference>
<feature type="compositionally biased region" description="Basic and acidic residues" evidence="1">
    <location>
        <begin position="191"/>
        <end position="205"/>
    </location>
</feature>
<comment type="caution">
    <text evidence="3">The sequence shown here is derived from an EMBL/GenBank/DDBJ whole genome shotgun (WGS) entry which is preliminary data.</text>
</comment>